<evidence type="ECO:0000313" key="2">
    <source>
        <dbReference type="Proteomes" id="UP001314635"/>
    </source>
</evidence>
<keyword evidence="2" id="KW-1185">Reference proteome</keyword>
<comment type="caution">
    <text evidence="1">The sequence shown here is derived from an EMBL/GenBank/DDBJ whole genome shotgun (WGS) entry which is preliminary data.</text>
</comment>
<dbReference type="RefSeq" id="WP_172236528.1">
    <property type="nucleotide sequence ID" value="NZ_JABFDP010000009.1"/>
</dbReference>
<evidence type="ECO:0000313" key="1">
    <source>
        <dbReference type="EMBL" id="MBR1136242.1"/>
    </source>
</evidence>
<dbReference type="Proteomes" id="UP001314635">
    <property type="component" value="Unassembled WGS sequence"/>
</dbReference>
<reference evidence="2" key="1">
    <citation type="journal article" date="2021" name="ISME J.">
        <title>Evolutionary origin and ecological implication of a unique nif island in free-living Bradyrhizobium lineages.</title>
        <authorList>
            <person name="Tao J."/>
        </authorList>
    </citation>
    <scope>NUCLEOTIDE SEQUENCE [LARGE SCALE GENOMIC DNA]</scope>
    <source>
        <strain evidence="2">SZCCT0094</strain>
    </source>
</reference>
<sequence length="60" mass="6254">MNMTVPAGASGTLHWAGSGRAYYNLQPGQIISVERADLVDLLKLGFTIAPVQAAPETSAP</sequence>
<gene>
    <name evidence="1" type="ORF">JQ619_10740</name>
</gene>
<protein>
    <submittedName>
        <fullName evidence="1">Uncharacterized protein</fullName>
    </submittedName>
</protein>
<name>A0ABS5G4K2_9BRAD</name>
<dbReference type="EMBL" id="JAFCLK010000008">
    <property type="protein sequence ID" value="MBR1136242.1"/>
    <property type="molecule type" value="Genomic_DNA"/>
</dbReference>
<proteinExistence type="predicted"/>
<organism evidence="1 2">
    <name type="scientific">Bradyrhizobium denitrificans</name>
    <dbReference type="NCBI Taxonomy" id="2734912"/>
    <lineage>
        <taxon>Bacteria</taxon>
        <taxon>Pseudomonadati</taxon>
        <taxon>Pseudomonadota</taxon>
        <taxon>Alphaproteobacteria</taxon>
        <taxon>Hyphomicrobiales</taxon>
        <taxon>Nitrobacteraceae</taxon>
        <taxon>Bradyrhizobium</taxon>
    </lineage>
</organism>
<accession>A0ABS5G4K2</accession>